<dbReference type="InterPro" id="IPR008977">
    <property type="entry name" value="PHM/PNGase_F_dom_sf"/>
</dbReference>
<protein>
    <submittedName>
        <fullName evidence="2">Uncharacterized protein</fullName>
    </submittedName>
</protein>
<evidence type="ECO:0000313" key="2">
    <source>
        <dbReference type="EMBL" id="PZR04925.1"/>
    </source>
</evidence>
<reference evidence="2 3" key="1">
    <citation type="submission" date="2017-08" db="EMBL/GenBank/DDBJ databases">
        <title>Infants hospitalized years apart are colonized by the same room-sourced microbial strains.</title>
        <authorList>
            <person name="Brooks B."/>
            <person name="Olm M.R."/>
            <person name="Firek B.A."/>
            <person name="Baker R."/>
            <person name="Thomas B.C."/>
            <person name="Morowitz M.J."/>
            <person name="Banfield J.F."/>
        </authorList>
    </citation>
    <scope>NUCLEOTIDE SEQUENCE [LARGE SCALE GENOMIC DNA]</scope>
    <source>
        <strain evidence="2">S2_003_000_R2_14</strain>
    </source>
</reference>
<dbReference type="SUPFAM" id="SSF49742">
    <property type="entry name" value="PHM/PNGase F"/>
    <property type="match status" value="1"/>
</dbReference>
<feature type="region of interest" description="Disordered" evidence="1">
    <location>
        <begin position="50"/>
        <end position="84"/>
    </location>
</feature>
<dbReference type="EMBL" id="QFQP01000050">
    <property type="protein sequence ID" value="PZR04925.1"/>
    <property type="molecule type" value="Genomic_DNA"/>
</dbReference>
<gene>
    <name evidence="2" type="ORF">DI536_33255</name>
</gene>
<feature type="compositionally biased region" description="Polar residues" evidence="1">
    <location>
        <begin position="53"/>
        <end position="62"/>
    </location>
</feature>
<organism evidence="2 3">
    <name type="scientific">Archangium gephyra</name>
    <dbReference type="NCBI Taxonomy" id="48"/>
    <lineage>
        <taxon>Bacteria</taxon>
        <taxon>Pseudomonadati</taxon>
        <taxon>Myxococcota</taxon>
        <taxon>Myxococcia</taxon>
        <taxon>Myxococcales</taxon>
        <taxon>Cystobacterineae</taxon>
        <taxon>Archangiaceae</taxon>
        <taxon>Archangium</taxon>
    </lineage>
</organism>
<sequence length="98" mass="10410">MLDVAWVLAGPHPSVADLRAFFKLLGSPLDTAKGINIEAVMFHMHTLGERATRGSSRPSRATSRGMKCTFDNEGGSSDVNGGENASQEMCVANLLSSE</sequence>
<evidence type="ECO:0000313" key="3">
    <source>
        <dbReference type="Proteomes" id="UP000249061"/>
    </source>
</evidence>
<evidence type="ECO:0000256" key="1">
    <source>
        <dbReference type="SAM" id="MobiDB-lite"/>
    </source>
</evidence>
<proteinExistence type="predicted"/>
<dbReference type="AlphaFoldDB" id="A0A2W5T0A6"/>
<dbReference type="GO" id="GO:0003824">
    <property type="term" value="F:catalytic activity"/>
    <property type="evidence" value="ECO:0007669"/>
    <property type="project" value="InterPro"/>
</dbReference>
<comment type="caution">
    <text evidence="2">The sequence shown here is derived from an EMBL/GenBank/DDBJ whole genome shotgun (WGS) entry which is preliminary data.</text>
</comment>
<accession>A0A2W5T0A6</accession>
<name>A0A2W5T0A6_9BACT</name>
<dbReference type="Proteomes" id="UP000249061">
    <property type="component" value="Unassembled WGS sequence"/>
</dbReference>
<feature type="compositionally biased region" description="Polar residues" evidence="1">
    <location>
        <begin position="74"/>
        <end position="84"/>
    </location>
</feature>